<dbReference type="AlphaFoldDB" id="A0A1G7WDJ9"/>
<dbReference type="Pfam" id="PF00890">
    <property type="entry name" value="FAD_binding_2"/>
    <property type="match status" value="1"/>
</dbReference>
<comment type="cofactor">
    <cofactor evidence="1">
        <name>FAD</name>
        <dbReference type="ChEBI" id="CHEBI:57692"/>
    </cofactor>
</comment>
<evidence type="ECO:0000256" key="1">
    <source>
        <dbReference type="ARBA" id="ARBA00001974"/>
    </source>
</evidence>
<keyword evidence="8" id="KW-1185">Reference proteome</keyword>
<dbReference type="SUPFAM" id="SSF56425">
    <property type="entry name" value="Succinate dehydrogenase/fumarate reductase flavoprotein, catalytic domain"/>
    <property type="match status" value="1"/>
</dbReference>
<evidence type="ECO:0000259" key="6">
    <source>
        <dbReference type="Pfam" id="PF00890"/>
    </source>
</evidence>
<keyword evidence="4" id="KW-0560">Oxidoreductase</keyword>
<proteinExistence type="predicted"/>
<name>A0A1G7WDJ9_9RHOO</name>
<dbReference type="InterPro" id="IPR003953">
    <property type="entry name" value="FAD-dep_OxRdtase_2_FAD-bd"/>
</dbReference>
<dbReference type="InterPro" id="IPR050315">
    <property type="entry name" value="FAD-oxidoreductase_2"/>
</dbReference>
<sequence>MKLRVRAFAAVVASTLAIAAQADQTINTDVVVIGAGAAGTAASYAAAEKGAKVVVLEKQARTGGTGQFSEGIFAVESSLQREMNYTLTTDQAFKLIMDYSHWRANPKLVRAFVDKSADSIEWLKANGVTFEKLTSNYPGGLYTWHIYHGRGAGWIKTLQDKFTALGYPIMTETSATDLIKENGKVVGVLAKSKDGEKIELRAKSVIIATGGFGNNKEMLEKYVRFPNAMPVANVGKTGDGIQMAWAAGAAAEGTEVVASYRPGPVGESTTSHTGAAAKQPHLWLNPRGERFADEGIIFQWPFAGNALEKQGGTMFVVFDQNTLDYMKTKGIDVGVGVMVPVTAKLDKFDEHFQRGQKNGIAFKANSVDELAKLTGMPAEALKKTITRYNENVAVRHDRDFAKDAKFLQAVSKPPFYAIKSVATTLGTLGGVKVNENLQAVNQQEVPVPGLYVVGNDAGGMYGDSYDLLMAGSTIGFAVNSGRIAGEHAAQAAKAR</sequence>
<dbReference type="PANTHER" id="PTHR43400">
    <property type="entry name" value="FUMARATE REDUCTASE"/>
    <property type="match status" value="1"/>
</dbReference>
<dbReference type="OrthoDB" id="9813348at2"/>
<evidence type="ECO:0000313" key="8">
    <source>
        <dbReference type="Proteomes" id="UP000198607"/>
    </source>
</evidence>
<dbReference type="InterPro" id="IPR036188">
    <property type="entry name" value="FAD/NAD-bd_sf"/>
</dbReference>
<feature type="chain" id="PRO_5011735607" evidence="5">
    <location>
        <begin position="23"/>
        <end position="495"/>
    </location>
</feature>
<dbReference type="Gene3D" id="3.50.50.60">
    <property type="entry name" value="FAD/NAD(P)-binding domain"/>
    <property type="match status" value="3"/>
</dbReference>
<dbReference type="Proteomes" id="UP000198607">
    <property type="component" value="Unassembled WGS sequence"/>
</dbReference>
<protein>
    <submittedName>
        <fullName evidence="7">Fumarate reductase flavoprotein subunit</fullName>
    </submittedName>
</protein>
<dbReference type="GO" id="GO:0008202">
    <property type="term" value="P:steroid metabolic process"/>
    <property type="evidence" value="ECO:0007669"/>
    <property type="project" value="UniProtKB-ARBA"/>
</dbReference>
<keyword evidence="5" id="KW-0732">Signal</keyword>
<evidence type="ECO:0000256" key="2">
    <source>
        <dbReference type="ARBA" id="ARBA00022630"/>
    </source>
</evidence>
<dbReference type="InterPro" id="IPR027477">
    <property type="entry name" value="Succ_DH/fumarate_Rdtase_cat_sf"/>
</dbReference>
<evidence type="ECO:0000313" key="7">
    <source>
        <dbReference type="EMBL" id="SDG70095.1"/>
    </source>
</evidence>
<dbReference type="Gene3D" id="3.90.700.10">
    <property type="entry name" value="Succinate dehydrogenase/fumarate reductase flavoprotein, catalytic domain"/>
    <property type="match status" value="1"/>
</dbReference>
<dbReference type="EMBL" id="FNCY01000001">
    <property type="protein sequence ID" value="SDG70095.1"/>
    <property type="molecule type" value="Genomic_DNA"/>
</dbReference>
<evidence type="ECO:0000256" key="5">
    <source>
        <dbReference type="SAM" id="SignalP"/>
    </source>
</evidence>
<feature type="domain" description="FAD-dependent oxidoreductase 2 FAD-binding" evidence="6">
    <location>
        <begin position="29"/>
        <end position="462"/>
    </location>
</feature>
<feature type="signal peptide" evidence="5">
    <location>
        <begin position="1"/>
        <end position="22"/>
    </location>
</feature>
<keyword evidence="2" id="KW-0285">Flavoprotein</keyword>
<dbReference type="STRING" id="83767.SAMN05660652_00484"/>
<organism evidence="7 8">
    <name type="scientific">Propionivibrio dicarboxylicus</name>
    <dbReference type="NCBI Taxonomy" id="83767"/>
    <lineage>
        <taxon>Bacteria</taxon>
        <taxon>Pseudomonadati</taxon>
        <taxon>Pseudomonadota</taxon>
        <taxon>Betaproteobacteria</taxon>
        <taxon>Rhodocyclales</taxon>
        <taxon>Rhodocyclaceae</taxon>
        <taxon>Propionivibrio</taxon>
    </lineage>
</organism>
<gene>
    <name evidence="7" type="ORF">SAMN05660652_00484</name>
</gene>
<accession>A0A1G7WDJ9</accession>
<dbReference type="SUPFAM" id="SSF51905">
    <property type="entry name" value="FAD/NAD(P)-binding domain"/>
    <property type="match status" value="1"/>
</dbReference>
<dbReference type="RefSeq" id="WP_091932753.1">
    <property type="nucleotide sequence ID" value="NZ_FNCY01000001.1"/>
</dbReference>
<keyword evidence="3" id="KW-0274">FAD</keyword>
<reference evidence="7 8" key="1">
    <citation type="submission" date="2016-10" db="EMBL/GenBank/DDBJ databases">
        <authorList>
            <person name="de Groot N.N."/>
        </authorList>
    </citation>
    <scope>NUCLEOTIDE SEQUENCE [LARGE SCALE GENOMIC DNA]</scope>
    <source>
        <strain evidence="7 8">DSM 5885</strain>
    </source>
</reference>
<evidence type="ECO:0000256" key="4">
    <source>
        <dbReference type="ARBA" id="ARBA00023002"/>
    </source>
</evidence>
<dbReference type="PANTHER" id="PTHR43400:SF10">
    <property type="entry name" value="3-OXOSTEROID 1-DEHYDROGENASE"/>
    <property type="match status" value="1"/>
</dbReference>
<dbReference type="GO" id="GO:0016491">
    <property type="term" value="F:oxidoreductase activity"/>
    <property type="evidence" value="ECO:0007669"/>
    <property type="project" value="UniProtKB-KW"/>
</dbReference>
<dbReference type="PRINTS" id="PR00411">
    <property type="entry name" value="PNDRDTASEI"/>
</dbReference>
<evidence type="ECO:0000256" key="3">
    <source>
        <dbReference type="ARBA" id="ARBA00022827"/>
    </source>
</evidence>